<evidence type="ECO:0000256" key="6">
    <source>
        <dbReference type="ARBA" id="ARBA00023136"/>
    </source>
</evidence>
<evidence type="ECO:0000256" key="8">
    <source>
        <dbReference type="SAM" id="Phobius"/>
    </source>
</evidence>
<dbReference type="RefSeq" id="WP_168103522.1">
    <property type="nucleotide sequence ID" value="NZ_JAATEN010000018.1"/>
</dbReference>
<dbReference type="PANTHER" id="PTHR43394">
    <property type="entry name" value="ATP-DEPENDENT PERMEASE MDL1, MITOCHONDRIAL"/>
    <property type="match status" value="1"/>
</dbReference>
<evidence type="ECO:0000256" key="5">
    <source>
        <dbReference type="ARBA" id="ARBA00022989"/>
    </source>
</evidence>
<evidence type="ECO:0000256" key="7">
    <source>
        <dbReference type="SAM" id="MobiDB-lite"/>
    </source>
</evidence>
<dbReference type="Pfam" id="PF00005">
    <property type="entry name" value="ABC_tran"/>
    <property type="match status" value="1"/>
</dbReference>
<dbReference type="InterPro" id="IPR027417">
    <property type="entry name" value="P-loop_NTPase"/>
</dbReference>
<dbReference type="SUPFAM" id="SSF90123">
    <property type="entry name" value="ABC transporter transmembrane region"/>
    <property type="match status" value="1"/>
</dbReference>
<dbReference type="InterPro" id="IPR017871">
    <property type="entry name" value="ABC_transporter-like_CS"/>
</dbReference>
<evidence type="ECO:0000259" key="10">
    <source>
        <dbReference type="PROSITE" id="PS50929"/>
    </source>
</evidence>
<dbReference type="PROSITE" id="PS50893">
    <property type="entry name" value="ABC_TRANSPORTER_2"/>
    <property type="match status" value="1"/>
</dbReference>
<dbReference type="InterPro" id="IPR003439">
    <property type="entry name" value="ABC_transporter-like_ATP-bd"/>
</dbReference>
<feature type="transmembrane region" description="Helical" evidence="8">
    <location>
        <begin position="265"/>
        <end position="289"/>
    </location>
</feature>
<accession>A0ABX1C7G3</accession>
<dbReference type="InterPro" id="IPR036640">
    <property type="entry name" value="ABC1_TM_sf"/>
</dbReference>
<feature type="domain" description="ABC transporter" evidence="9">
    <location>
        <begin position="379"/>
        <end position="617"/>
    </location>
</feature>
<feature type="transmembrane region" description="Helical" evidence="8">
    <location>
        <begin position="185"/>
        <end position="203"/>
    </location>
</feature>
<protein>
    <submittedName>
        <fullName evidence="11">ABC transporter ATP-binding protein</fullName>
    </submittedName>
</protein>
<proteinExistence type="predicted"/>
<dbReference type="PANTHER" id="PTHR43394:SF1">
    <property type="entry name" value="ATP-BINDING CASSETTE SUB-FAMILY B MEMBER 10, MITOCHONDRIAL"/>
    <property type="match status" value="1"/>
</dbReference>
<comment type="subcellular location">
    <subcellularLocation>
        <location evidence="1">Cell membrane</location>
        <topology evidence="1">Multi-pass membrane protein</topology>
    </subcellularLocation>
</comment>
<feature type="domain" description="ABC transmembrane type-1" evidence="10">
    <location>
        <begin position="46"/>
        <end position="330"/>
    </location>
</feature>
<dbReference type="EMBL" id="JAATEN010000018">
    <property type="protein sequence ID" value="NJQ02899.1"/>
    <property type="molecule type" value="Genomic_DNA"/>
</dbReference>
<evidence type="ECO:0000256" key="4">
    <source>
        <dbReference type="ARBA" id="ARBA00022840"/>
    </source>
</evidence>
<keyword evidence="4 11" id="KW-0067">ATP-binding</keyword>
<dbReference type="SMART" id="SM00382">
    <property type="entry name" value="AAA"/>
    <property type="match status" value="1"/>
</dbReference>
<organism evidence="11 12">
    <name type="scientific">Streptomyces zingiberis</name>
    <dbReference type="NCBI Taxonomy" id="2053010"/>
    <lineage>
        <taxon>Bacteria</taxon>
        <taxon>Bacillati</taxon>
        <taxon>Actinomycetota</taxon>
        <taxon>Actinomycetes</taxon>
        <taxon>Kitasatosporales</taxon>
        <taxon>Streptomycetaceae</taxon>
        <taxon>Streptomyces</taxon>
    </lineage>
</organism>
<keyword evidence="3" id="KW-0547">Nucleotide-binding</keyword>
<feature type="transmembrane region" description="Helical" evidence="8">
    <location>
        <begin position="78"/>
        <end position="102"/>
    </location>
</feature>
<evidence type="ECO:0000313" key="12">
    <source>
        <dbReference type="Proteomes" id="UP000695264"/>
    </source>
</evidence>
<sequence>MDMEVTAWTSLHHAANAATKDDARPFARATLRRIGAFARPHRTALLWFLLLSVLTATLAVATPVLAGRVVDGIVRGAPAATVTTLAVAIAIIAVAEAGLGLLARRLSAGIGEGLILDLRRAVFDHVQRMPVAFFTRTRTGALVSRLNNDVIGAQRAFSDTLSGVVANLVTLALTLVVMVSLSWRITLLALLLLPVFVLPARRMGGRLAALRREAARYNSAMSTQMTERFSAPGATLVKLFGRPAEESAEFAARARRVRDIGIRTAMLQTVFITALTLVSALALALVYGLGGLSALRGGLEPGDVVALALLLTRLYAPLTALAGARVEVMSAMVSFERVFEVLDLKPLIEEKPDAVRVPDGPVAVEFDAVSFGYPSADKVSLASLEEVAALDTRGGTRVLHEVSFRVEPGRMVALVGSSGAGKSTIAQLLPRLYDVDEGAIRLSGTDVRDLTAESLRATVGLVTQDGHLFHESIRANLLLARPEATEEEVWEVLRRARLDGLVAELPDGLDTVVGERGYRLSGGERQRLTIARLLLARRRVVVLDEATAHLDSTSEAAVQEALAEALSGRTAVVIAHRLSTVRAADQILVVEAGRIVERGTHEELLAAGGRYEELYRTQFSDPGSGTGAGTPAGVAGAPRQTTVTG</sequence>
<name>A0ABX1C7G3_9ACTN</name>
<feature type="transmembrane region" description="Helical" evidence="8">
    <location>
        <begin position="161"/>
        <end position="179"/>
    </location>
</feature>
<feature type="region of interest" description="Disordered" evidence="7">
    <location>
        <begin position="617"/>
        <end position="645"/>
    </location>
</feature>
<gene>
    <name evidence="11" type="ORF">HCK00_20730</name>
</gene>
<keyword evidence="6 8" id="KW-0472">Membrane</keyword>
<reference evidence="11 12" key="1">
    <citation type="submission" date="2020-03" db="EMBL/GenBank/DDBJ databases">
        <title>WGS of actinomycetes isolated from Thailand.</title>
        <authorList>
            <person name="Thawai C."/>
        </authorList>
    </citation>
    <scope>NUCLEOTIDE SEQUENCE [LARGE SCALE GENOMIC DNA]</scope>
    <source>
        <strain evidence="11 12">PLAI 1-29</strain>
    </source>
</reference>
<keyword evidence="2 8" id="KW-0812">Transmembrane</keyword>
<keyword evidence="12" id="KW-1185">Reference proteome</keyword>
<evidence type="ECO:0000256" key="2">
    <source>
        <dbReference type="ARBA" id="ARBA00022692"/>
    </source>
</evidence>
<dbReference type="Gene3D" id="1.20.1560.10">
    <property type="entry name" value="ABC transporter type 1, transmembrane domain"/>
    <property type="match status" value="1"/>
</dbReference>
<dbReference type="InterPro" id="IPR003593">
    <property type="entry name" value="AAA+_ATPase"/>
</dbReference>
<evidence type="ECO:0000259" key="9">
    <source>
        <dbReference type="PROSITE" id="PS50893"/>
    </source>
</evidence>
<dbReference type="Pfam" id="PF00664">
    <property type="entry name" value="ABC_membrane"/>
    <property type="match status" value="1"/>
</dbReference>
<dbReference type="InterPro" id="IPR039421">
    <property type="entry name" value="Type_1_exporter"/>
</dbReference>
<evidence type="ECO:0000313" key="11">
    <source>
        <dbReference type="EMBL" id="NJQ02899.1"/>
    </source>
</evidence>
<evidence type="ECO:0000256" key="3">
    <source>
        <dbReference type="ARBA" id="ARBA00022741"/>
    </source>
</evidence>
<comment type="caution">
    <text evidence="11">The sequence shown here is derived from an EMBL/GenBank/DDBJ whole genome shotgun (WGS) entry which is preliminary data.</text>
</comment>
<dbReference type="PROSITE" id="PS50929">
    <property type="entry name" value="ABC_TM1F"/>
    <property type="match status" value="1"/>
</dbReference>
<feature type="transmembrane region" description="Helical" evidence="8">
    <location>
        <begin position="44"/>
        <end position="66"/>
    </location>
</feature>
<dbReference type="GO" id="GO:0005524">
    <property type="term" value="F:ATP binding"/>
    <property type="evidence" value="ECO:0007669"/>
    <property type="project" value="UniProtKB-KW"/>
</dbReference>
<dbReference type="InterPro" id="IPR011527">
    <property type="entry name" value="ABC1_TM_dom"/>
</dbReference>
<dbReference type="Gene3D" id="3.40.50.300">
    <property type="entry name" value="P-loop containing nucleotide triphosphate hydrolases"/>
    <property type="match status" value="1"/>
</dbReference>
<dbReference type="CDD" id="cd18550">
    <property type="entry name" value="ABC_6TM_exporter_like"/>
    <property type="match status" value="1"/>
</dbReference>
<evidence type="ECO:0000256" key="1">
    <source>
        <dbReference type="ARBA" id="ARBA00004651"/>
    </source>
</evidence>
<dbReference type="Proteomes" id="UP000695264">
    <property type="component" value="Unassembled WGS sequence"/>
</dbReference>
<dbReference type="PROSITE" id="PS00211">
    <property type="entry name" value="ABC_TRANSPORTER_1"/>
    <property type="match status" value="1"/>
</dbReference>
<dbReference type="SUPFAM" id="SSF52540">
    <property type="entry name" value="P-loop containing nucleoside triphosphate hydrolases"/>
    <property type="match status" value="1"/>
</dbReference>
<keyword evidence="5 8" id="KW-1133">Transmembrane helix</keyword>